<keyword evidence="2" id="KW-0732">Signal</keyword>
<dbReference type="AlphaFoldDB" id="A0A0C2HF52"/>
<evidence type="ECO:0000313" key="5">
    <source>
        <dbReference type="Proteomes" id="UP000035068"/>
    </source>
</evidence>
<gene>
    <name evidence="4" type="ORF">GFER_15670</name>
</gene>
<dbReference type="EMBL" id="JWJD01000009">
    <property type="protein sequence ID" value="KIH75581.1"/>
    <property type="molecule type" value="Genomic_DNA"/>
</dbReference>
<feature type="domain" description="Periplasmic copper-binding protein NosD beta helix" evidence="3">
    <location>
        <begin position="138"/>
        <end position="282"/>
    </location>
</feature>
<keyword evidence="5" id="KW-1185">Reference proteome</keyword>
<proteinExistence type="predicted"/>
<dbReference type="Gene3D" id="2.160.20.10">
    <property type="entry name" value="Single-stranded right-handed beta-helix, Pectin lyase-like"/>
    <property type="match status" value="1"/>
</dbReference>
<dbReference type="RefSeq" id="WP_040100917.1">
    <property type="nucleotide sequence ID" value="NZ_JWJD01000009.1"/>
</dbReference>
<dbReference type="InterPro" id="IPR007742">
    <property type="entry name" value="NosD_dom"/>
</dbReference>
<evidence type="ECO:0000259" key="3">
    <source>
        <dbReference type="Pfam" id="PF05048"/>
    </source>
</evidence>
<sequence length="450" mass="48171">MKRAQLLIGLMLCALFALVPARHTLAVEIAGELHGAVHWSGEVLLTGPVVVPAGARLDIAPGTRVRAATADSTLRIQGVLQVAGEAEAPVEFLTPHGWQGILVDRPQEPPRIRHARFSKAAVALSVQAAEMHLDQVVFRDCTTAIKALREAHLLVMGSRFERNQVGVDADLKSLVDVRDSVFTMHGEAGVRVTNGCRLNVFSSRFADNGAGIVLLQKISGEIRETRFVNNDRGLNCSRIGEGLLVRGNLFEQNRIALESGTFSQPLLSDNRFLGNGTAVKSDQFATGEFLHNLFEGNGTALQNTRRADPLVSHNVFSSNGVAVFCDFSSYPRIRDNNFLDNPLAVKLGSFQSAAGARPPGTQREAGFSGPAQPRAGADAPTQDFIDASSNWWGEDTAQLAAGGSGGNPSIFFDRKDQPEVELGDSEGGGVLDVVHFSPWLGAPVLDAGPR</sequence>
<reference evidence="4 5" key="1">
    <citation type="submission" date="2014-12" db="EMBL/GenBank/DDBJ databases">
        <title>Genomes of Geoalkalibacter ferrihydriticus and Geoalkalibacter subterraneus, two haloalkaliphilic metal-reducing members of the Geobacteraceae.</title>
        <authorList>
            <person name="Badalamenti J.P."/>
            <person name="Torres C.I."/>
            <person name="Krajmalnik-Brown R."/>
            <person name="Bond D.R."/>
        </authorList>
    </citation>
    <scope>NUCLEOTIDE SEQUENCE [LARGE SCALE GENOMIC DNA]</scope>
    <source>
        <strain evidence="4 5">DSM 17813</strain>
    </source>
</reference>
<dbReference type="InterPro" id="IPR012334">
    <property type="entry name" value="Pectin_lyas_fold"/>
</dbReference>
<feature type="signal peptide" evidence="2">
    <location>
        <begin position="1"/>
        <end position="21"/>
    </location>
</feature>
<dbReference type="InterPro" id="IPR011050">
    <property type="entry name" value="Pectin_lyase_fold/virulence"/>
</dbReference>
<dbReference type="Proteomes" id="UP000035068">
    <property type="component" value="Unassembled WGS sequence"/>
</dbReference>
<evidence type="ECO:0000256" key="2">
    <source>
        <dbReference type="SAM" id="SignalP"/>
    </source>
</evidence>
<protein>
    <recommendedName>
        <fullName evidence="3">Periplasmic copper-binding protein NosD beta helix domain-containing protein</fullName>
    </recommendedName>
</protein>
<organism evidence="4 5">
    <name type="scientific">Geoalkalibacter ferrihydriticus DSM 17813</name>
    <dbReference type="NCBI Taxonomy" id="1121915"/>
    <lineage>
        <taxon>Bacteria</taxon>
        <taxon>Pseudomonadati</taxon>
        <taxon>Thermodesulfobacteriota</taxon>
        <taxon>Desulfuromonadia</taxon>
        <taxon>Desulfuromonadales</taxon>
        <taxon>Geoalkalibacteraceae</taxon>
        <taxon>Geoalkalibacter</taxon>
    </lineage>
</organism>
<dbReference type="Pfam" id="PF05048">
    <property type="entry name" value="NosD"/>
    <property type="match status" value="1"/>
</dbReference>
<dbReference type="SUPFAM" id="SSF51126">
    <property type="entry name" value="Pectin lyase-like"/>
    <property type="match status" value="1"/>
</dbReference>
<feature type="chain" id="PRO_5002149824" description="Periplasmic copper-binding protein NosD beta helix domain-containing protein" evidence="2">
    <location>
        <begin position="22"/>
        <end position="450"/>
    </location>
</feature>
<evidence type="ECO:0000313" key="4">
    <source>
        <dbReference type="EMBL" id="KIH75581.1"/>
    </source>
</evidence>
<comment type="caution">
    <text evidence="4">The sequence shown here is derived from an EMBL/GenBank/DDBJ whole genome shotgun (WGS) entry which is preliminary data.</text>
</comment>
<accession>A0A0C2HF52</accession>
<feature type="region of interest" description="Disordered" evidence="1">
    <location>
        <begin position="354"/>
        <end position="379"/>
    </location>
</feature>
<evidence type="ECO:0000256" key="1">
    <source>
        <dbReference type="SAM" id="MobiDB-lite"/>
    </source>
</evidence>
<name>A0A0C2HF52_9BACT</name>